<keyword evidence="3" id="KW-1185">Reference proteome</keyword>
<name>A0AA36MJ11_9DINO</name>
<reference evidence="2" key="1">
    <citation type="submission" date="2023-08" db="EMBL/GenBank/DDBJ databases">
        <authorList>
            <person name="Chen Y."/>
            <person name="Shah S."/>
            <person name="Dougan E. K."/>
            <person name="Thang M."/>
            <person name="Chan C."/>
        </authorList>
    </citation>
    <scope>NUCLEOTIDE SEQUENCE</scope>
</reference>
<proteinExistence type="predicted"/>
<gene>
    <name evidence="2" type="ORF">EVOR1521_LOCUS754</name>
</gene>
<comment type="caution">
    <text evidence="2">The sequence shown here is derived from an EMBL/GenBank/DDBJ whole genome shotgun (WGS) entry which is preliminary data.</text>
</comment>
<evidence type="ECO:0000256" key="1">
    <source>
        <dbReference type="SAM" id="MobiDB-lite"/>
    </source>
</evidence>
<dbReference type="Proteomes" id="UP001178507">
    <property type="component" value="Unassembled WGS sequence"/>
</dbReference>
<accession>A0AA36MJ11</accession>
<feature type="region of interest" description="Disordered" evidence="1">
    <location>
        <begin position="258"/>
        <end position="292"/>
    </location>
</feature>
<feature type="compositionally biased region" description="Low complexity" evidence="1">
    <location>
        <begin position="259"/>
        <end position="268"/>
    </location>
</feature>
<evidence type="ECO:0000313" key="3">
    <source>
        <dbReference type="Proteomes" id="UP001178507"/>
    </source>
</evidence>
<sequence length="292" mass="31486">MSENWGSSTTEKCCKCKSGSVGWSASGRCSFCHGSVSNTASVAPECTKKSPKFMGNSMCAKACRSKVESSSWSWMQEQSEEEEEAVAEEGDEEVVKMSENWGSSTTEKCCKCKSGSIGWSSSGRCSFCHGSVSKTASVAAECTKKSPKFMGNSMCAKACRNQVESSWSWLQQLLAEEEEAVAEESDKEVVKMSENWGSSTTEKCCKCKSGSVGWSSSGRCSFCHGSVSKTSSVAAECTKKSPKFMGNSMCAKACRSKVDSSSWSWMQEQSEDRRGASLHQADSVGRISPHEA</sequence>
<dbReference type="AlphaFoldDB" id="A0AA36MJ11"/>
<evidence type="ECO:0000313" key="2">
    <source>
        <dbReference type="EMBL" id="CAJ1370110.1"/>
    </source>
</evidence>
<protein>
    <submittedName>
        <fullName evidence="2">Uncharacterized protein</fullName>
    </submittedName>
</protein>
<dbReference type="EMBL" id="CAUJNA010000001">
    <property type="protein sequence ID" value="CAJ1370110.1"/>
    <property type="molecule type" value="Genomic_DNA"/>
</dbReference>
<organism evidence="2 3">
    <name type="scientific">Effrenium voratum</name>
    <dbReference type="NCBI Taxonomy" id="2562239"/>
    <lineage>
        <taxon>Eukaryota</taxon>
        <taxon>Sar</taxon>
        <taxon>Alveolata</taxon>
        <taxon>Dinophyceae</taxon>
        <taxon>Suessiales</taxon>
        <taxon>Symbiodiniaceae</taxon>
        <taxon>Effrenium</taxon>
    </lineage>
</organism>